<evidence type="ECO:0000313" key="5">
    <source>
        <dbReference type="EMBL" id="MBV7378084.1"/>
    </source>
</evidence>
<evidence type="ECO:0000313" key="6">
    <source>
        <dbReference type="Proteomes" id="UP000756530"/>
    </source>
</evidence>
<proteinExistence type="predicted"/>
<dbReference type="Proteomes" id="UP000756530">
    <property type="component" value="Unassembled WGS sequence"/>
</dbReference>
<dbReference type="Pfam" id="PF07729">
    <property type="entry name" value="FCD"/>
    <property type="match status" value="1"/>
</dbReference>
<protein>
    <submittedName>
        <fullName evidence="5">FCD domain-containing protein</fullName>
    </submittedName>
</protein>
<keyword evidence="3" id="KW-0804">Transcription</keyword>
<feature type="domain" description="HTH gntR-type" evidence="4">
    <location>
        <begin position="15"/>
        <end position="85"/>
    </location>
</feature>
<keyword evidence="6" id="KW-1185">Reference proteome</keyword>
<evidence type="ECO:0000256" key="1">
    <source>
        <dbReference type="ARBA" id="ARBA00023015"/>
    </source>
</evidence>
<dbReference type="PANTHER" id="PTHR43537">
    <property type="entry name" value="TRANSCRIPTIONAL REGULATOR, GNTR FAMILY"/>
    <property type="match status" value="1"/>
</dbReference>
<sequence length="255" mass="28377">MQPVSIRSRIDGPKQSRPVQVAEAIKDFIVSEGLQPGDRIPSEAELIERFGMAKGTIREALRLLDAQGLTKSRTGPGGGTFVHEVSPERAEALLANYFYFKDLTISDIYQLRRVLEPELVASLAGKISGRVIEELETILASYSEAATTDEEERDQHVASLRFHKVLADQTGNPLLSFVIGFMLTILSDITVSRRLYTPINLDLWARGRDYQIRLLDALREGDSGAARSIMTAHMQTAQPLMEGQEAFSLKRFISD</sequence>
<dbReference type="SMART" id="SM00345">
    <property type="entry name" value="HTH_GNTR"/>
    <property type="match status" value="1"/>
</dbReference>
<gene>
    <name evidence="5" type="ORF">KJP28_04040</name>
</gene>
<dbReference type="PANTHER" id="PTHR43537:SF45">
    <property type="entry name" value="GNTR FAMILY REGULATORY PROTEIN"/>
    <property type="match status" value="1"/>
</dbReference>
<dbReference type="CDD" id="cd07377">
    <property type="entry name" value="WHTH_GntR"/>
    <property type="match status" value="1"/>
</dbReference>
<dbReference type="InterPro" id="IPR000524">
    <property type="entry name" value="Tscrpt_reg_HTH_GntR"/>
</dbReference>
<keyword evidence="1" id="KW-0805">Transcription regulation</keyword>
<evidence type="ECO:0000259" key="4">
    <source>
        <dbReference type="PROSITE" id="PS50949"/>
    </source>
</evidence>
<dbReference type="EMBL" id="JAHUZE010000001">
    <property type="protein sequence ID" value="MBV7378084.1"/>
    <property type="molecule type" value="Genomic_DNA"/>
</dbReference>
<organism evidence="5 6">
    <name type="scientific">Maritimibacter dapengensis</name>
    <dbReference type="NCBI Taxonomy" id="2836868"/>
    <lineage>
        <taxon>Bacteria</taxon>
        <taxon>Pseudomonadati</taxon>
        <taxon>Pseudomonadota</taxon>
        <taxon>Alphaproteobacteria</taxon>
        <taxon>Rhodobacterales</taxon>
        <taxon>Roseobacteraceae</taxon>
        <taxon>Maritimibacter</taxon>
    </lineage>
</organism>
<keyword evidence="2" id="KW-0238">DNA-binding</keyword>
<dbReference type="RefSeq" id="WP_218390937.1">
    <property type="nucleotide sequence ID" value="NZ_JAHUZE010000001.1"/>
</dbReference>
<dbReference type="InterPro" id="IPR011711">
    <property type="entry name" value="GntR_C"/>
</dbReference>
<dbReference type="SMART" id="SM00895">
    <property type="entry name" value="FCD"/>
    <property type="match status" value="1"/>
</dbReference>
<dbReference type="Pfam" id="PF00392">
    <property type="entry name" value="GntR"/>
    <property type="match status" value="1"/>
</dbReference>
<comment type="caution">
    <text evidence="5">The sequence shown here is derived from an EMBL/GenBank/DDBJ whole genome shotgun (WGS) entry which is preliminary data.</text>
</comment>
<reference evidence="5 6" key="1">
    <citation type="submission" date="2021-05" db="EMBL/GenBank/DDBJ databases">
        <title>Culturable bacteria isolated from Daya Bay.</title>
        <authorList>
            <person name="Zheng W."/>
            <person name="Yu S."/>
            <person name="Huang Y."/>
        </authorList>
    </citation>
    <scope>NUCLEOTIDE SEQUENCE [LARGE SCALE GENOMIC DNA]</scope>
    <source>
        <strain evidence="5 6">DP4N28-5</strain>
    </source>
</reference>
<evidence type="ECO:0000256" key="2">
    <source>
        <dbReference type="ARBA" id="ARBA00023125"/>
    </source>
</evidence>
<evidence type="ECO:0000256" key="3">
    <source>
        <dbReference type="ARBA" id="ARBA00023163"/>
    </source>
</evidence>
<dbReference type="PROSITE" id="PS50949">
    <property type="entry name" value="HTH_GNTR"/>
    <property type="match status" value="1"/>
</dbReference>
<accession>A0ABS6SYN1</accession>
<name>A0ABS6SYN1_9RHOB</name>